<protein>
    <recommendedName>
        <fullName evidence="4 14">Very-long-chain (3R)-3-hydroxyacyl-CoA dehydratase</fullName>
        <ecNumber evidence="4 14">4.2.1.134</ecNumber>
    </recommendedName>
</protein>
<keyword evidence="16" id="KW-1185">Reference proteome</keyword>
<evidence type="ECO:0000256" key="10">
    <source>
        <dbReference type="ARBA" id="ARBA00023136"/>
    </source>
</evidence>
<feature type="transmembrane region" description="Helical" evidence="14">
    <location>
        <begin position="7"/>
        <end position="26"/>
    </location>
</feature>
<feature type="transmembrane region" description="Helical" evidence="14">
    <location>
        <begin position="135"/>
        <end position="155"/>
    </location>
</feature>
<dbReference type="EMBL" id="LNIX01000007">
    <property type="protein sequence ID" value="OXA52099.1"/>
    <property type="molecule type" value="Genomic_DNA"/>
</dbReference>
<reference evidence="15 16" key="1">
    <citation type="submission" date="2015-12" db="EMBL/GenBank/DDBJ databases">
        <title>The genome of Folsomia candida.</title>
        <authorList>
            <person name="Faddeeva A."/>
            <person name="Derks M.F."/>
            <person name="Anvar Y."/>
            <person name="Smit S."/>
            <person name="Van Straalen N."/>
            <person name="Roelofs D."/>
        </authorList>
    </citation>
    <scope>NUCLEOTIDE SEQUENCE [LARGE SCALE GENOMIC DNA]</scope>
    <source>
        <strain evidence="15 16">VU population</strain>
        <tissue evidence="15">Whole body</tissue>
    </source>
</reference>
<evidence type="ECO:0000256" key="13">
    <source>
        <dbReference type="ARBA" id="ARBA00036671"/>
    </source>
</evidence>
<evidence type="ECO:0000256" key="5">
    <source>
        <dbReference type="ARBA" id="ARBA00022516"/>
    </source>
</evidence>
<dbReference type="STRING" id="158441.A0A226E3T9"/>
<dbReference type="GO" id="GO:0030497">
    <property type="term" value="P:fatty acid elongation"/>
    <property type="evidence" value="ECO:0007669"/>
    <property type="project" value="TreeGrafter"/>
</dbReference>
<evidence type="ECO:0000256" key="11">
    <source>
        <dbReference type="ARBA" id="ARBA00023160"/>
    </source>
</evidence>
<dbReference type="OMA" id="SEWWLMY"/>
<evidence type="ECO:0000256" key="3">
    <source>
        <dbReference type="ARBA" id="ARBA00007811"/>
    </source>
</evidence>
<feature type="transmembrane region" description="Helical" evidence="14">
    <location>
        <begin position="111"/>
        <end position="128"/>
    </location>
</feature>
<gene>
    <name evidence="15" type="ORF">Fcan01_13434</name>
</gene>
<dbReference type="UniPathway" id="UPA00094"/>
<organism evidence="15 16">
    <name type="scientific">Folsomia candida</name>
    <name type="common">Springtail</name>
    <dbReference type="NCBI Taxonomy" id="158441"/>
    <lineage>
        <taxon>Eukaryota</taxon>
        <taxon>Metazoa</taxon>
        <taxon>Ecdysozoa</taxon>
        <taxon>Arthropoda</taxon>
        <taxon>Hexapoda</taxon>
        <taxon>Collembola</taxon>
        <taxon>Entomobryomorpha</taxon>
        <taxon>Isotomoidea</taxon>
        <taxon>Isotomidae</taxon>
        <taxon>Proisotominae</taxon>
        <taxon>Folsomia</taxon>
    </lineage>
</organism>
<keyword evidence="12 14" id="KW-0456">Lyase</keyword>
<evidence type="ECO:0000256" key="6">
    <source>
        <dbReference type="ARBA" id="ARBA00022692"/>
    </source>
</evidence>
<keyword evidence="5 14" id="KW-0444">Lipid biosynthesis</keyword>
<feature type="transmembrane region" description="Helical" evidence="14">
    <location>
        <begin position="78"/>
        <end position="105"/>
    </location>
</feature>
<dbReference type="Pfam" id="PF04387">
    <property type="entry name" value="PTPLA"/>
    <property type="match status" value="1"/>
</dbReference>
<dbReference type="GO" id="GO:0102158">
    <property type="term" value="F:very-long-chain (3R)-3-hydroxyacyl-CoA dehydratase activity"/>
    <property type="evidence" value="ECO:0007669"/>
    <property type="project" value="UniProtKB-EC"/>
</dbReference>
<keyword evidence="9 14" id="KW-0443">Lipid metabolism</keyword>
<evidence type="ECO:0000256" key="14">
    <source>
        <dbReference type="RuleBase" id="RU363109"/>
    </source>
</evidence>
<dbReference type="InterPro" id="IPR007482">
    <property type="entry name" value="Tyr_Pase-like_PTPLA"/>
</dbReference>
<keyword evidence="10 14" id="KW-0472">Membrane</keyword>
<comment type="similarity">
    <text evidence="3 14">Belongs to the very long-chain fatty acids dehydratase HACD family.</text>
</comment>
<evidence type="ECO:0000256" key="2">
    <source>
        <dbReference type="ARBA" id="ARBA00005194"/>
    </source>
</evidence>
<comment type="caution">
    <text evidence="15">The sequence shown here is derived from an EMBL/GenBank/DDBJ whole genome shotgun (WGS) entry which is preliminary data.</text>
</comment>
<comment type="subcellular location">
    <subcellularLocation>
        <location evidence="14">Endoplasmic reticulum membrane</location>
        <topology evidence="14">Multi-pass membrane protein</topology>
    </subcellularLocation>
    <subcellularLocation>
        <location evidence="1">Membrane</location>
        <topology evidence="1">Multi-pass membrane protein</topology>
    </subcellularLocation>
</comment>
<evidence type="ECO:0000256" key="9">
    <source>
        <dbReference type="ARBA" id="ARBA00023098"/>
    </source>
</evidence>
<feature type="transmembrane region" description="Helical" evidence="14">
    <location>
        <begin position="46"/>
        <end position="71"/>
    </location>
</feature>
<feature type="transmembrane region" description="Helical" evidence="14">
    <location>
        <begin position="175"/>
        <end position="195"/>
    </location>
</feature>
<comment type="catalytic activity">
    <reaction evidence="13 14">
        <text>a very-long-chain (3R)-3-hydroxyacyl-CoA = a very-long-chain (2E)-enoyl-CoA + H2O</text>
        <dbReference type="Rhea" id="RHEA:45812"/>
        <dbReference type="ChEBI" id="CHEBI:15377"/>
        <dbReference type="ChEBI" id="CHEBI:83728"/>
        <dbReference type="ChEBI" id="CHEBI:85440"/>
        <dbReference type="EC" id="4.2.1.134"/>
    </reaction>
</comment>
<keyword evidence="8 14" id="KW-1133">Transmembrane helix</keyword>
<dbReference type="GO" id="GO:0005789">
    <property type="term" value="C:endoplasmic reticulum membrane"/>
    <property type="evidence" value="ECO:0007669"/>
    <property type="project" value="UniProtKB-SubCell"/>
</dbReference>
<dbReference type="EC" id="4.2.1.134" evidence="4 14"/>
<evidence type="ECO:0000313" key="16">
    <source>
        <dbReference type="Proteomes" id="UP000198287"/>
    </source>
</evidence>
<proteinExistence type="inferred from homology"/>
<dbReference type="Proteomes" id="UP000198287">
    <property type="component" value="Unassembled WGS sequence"/>
</dbReference>
<comment type="pathway">
    <text evidence="2 14">Lipid metabolism; fatty acid biosynthesis.</text>
</comment>
<evidence type="ECO:0000313" key="15">
    <source>
        <dbReference type="EMBL" id="OXA52099.1"/>
    </source>
</evidence>
<dbReference type="OrthoDB" id="46988at2759"/>
<dbReference type="PANTHER" id="PTHR11035:SF3">
    <property type="entry name" value="VERY-LONG-CHAIN (3R)-3-HYDROXYACYL-COA DEHYDRATASE"/>
    <property type="match status" value="1"/>
</dbReference>
<evidence type="ECO:0000256" key="1">
    <source>
        <dbReference type="ARBA" id="ARBA00004141"/>
    </source>
</evidence>
<sequence length="211" mass="24772">MLAKAYLIFYNLALTLGWGYVLYLAFEKRNDHTKMWKHVEIPLKIFQTAALMEVVHAAVGIVKSNVFLTFFQVMSRVFLLWCVLEVSPPATTSIGVPICMIAWDITEIIRYGYYFLNLIGLSQLLVWFRYTLFIFLYPIGITGELICIYYSLDFVKQKKMWTYSMPNALNVTFDYQYALILVMLSYIPIFPQLYFHMFAQRKKILGKNKVN</sequence>
<evidence type="ECO:0000256" key="12">
    <source>
        <dbReference type="ARBA" id="ARBA00023239"/>
    </source>
</evidence>
<evidence type="ECO:0000256" key="7">
    <source>
        <dbReference type="ARBA" id="ARBA00022832"/>
    </source>
</evidence>
<dbReference type="GO" id="GO:0030148">
    <property type="term" value="P:sphingolipid biosynthetic process"/>
    <property type="evidence" value="ECO:0007669"/>
    <property type="project" value="TreeGrafter"/>
</dbReference>
<name>A0A226E3T9_FOLCA</name>
<evidence type="ECO:0000256" key="4">
    <source>
        <dbReference type="ARBA" id="ARBA00013122"/>
    </source>
</evidence>
<keyword evidence="14" id="KW-0256">Endoplasmic reticulum</keyword>
<accession>A0A226E3T9</accession>
<dbReference type="PANTHER" id="PTHR11035">
    <property type="entry name" value="VERY-LONG-CHAIN (3R)-3-HYDROXYACYL-COA DEHYDRATASE"/>
    <property type="match status" value="1"/>
</dbReference>
<keyword evidence="6 14" id="KW-0812">Transmembrane</keyword>
<dbReference type="AlphaFoldDB" id="A0A226E3T9"/>
<dbReference type="GO" id="GO:0042761">
    <property type="term" value="P:very long-chain fatty acid biosynthetic process"/>
    <property type="evidence" value="ECO:0007669"/>
    <property type="project" value="TreeGrafter"/>
</dbReference>
<keyword evidence="7 14" id="KW-0276">Fatty acid metabolism</keyword>
<evidence type="ECO:0000256" key="8">
    <source>
        <dbReference type="ARBA" id="ARBA00022989"/>
    </source>
</evidence>
<keyword evidence="11 14" id="KW-0275">Fatty acid biosynthesis</keyword>
<comment type="function">
    <text evidence="14">Catalyzes the third of the four reactions of the long-chain fatty acids elongation cycle. This endoplasmic reticulum-bound enzymatic process, allows the addition of two carbons to the chain of long- and very long-chain fatty acids/VLCFAs per cycle. This enzyme catalyzes the dehydration of the 3-hydroxyacyl-CoA intermediate into trans-2,3-enoyl-CoA, within each cycle of fatty acid elongation. Thereby, it participates to the production of VLCFAs of different chain lengths that are involved in multiple biological processes as precursors of membrane lipids and lipid mediators.</text>
</comment>